<dbReference type="KEGG" id="rcm:A1E_04400"/>
<dbReference type="STRING" id="293613.A1E_04400"/>
<evidence type="ECO:0000313" key="2">
    <source>
        <dbReference type="Proteomes" id="UP000007056"/>
    </source>
</evidence>
<dbReference type="EMBL" id="CP000409">
    <property type="protein sequence ID" value="ABV73805.1"/>
    <property type="molecule type" value="Genomic_DNA"/>
</dbReference>
<sequence>MTIWKYNMPIAKLMSITERPQNLLNLVKARHYNYCMKHGATVPYLWKLEITNILSIRKT</sequence>
<proteinExistence type="predicted"/>
<gene>
    <name evidence="1" type="ordered locus">A1E_04400</name>
</gene>
<protein>
    <submittedName>
        <fullName evidence="1">Uncharacterized protein</fullName>
    </submittedName>
</protein>
<dbReference type="HOGENOM" id="CLU_2957733_0_0_5"/>
<dbReference type="AlphaFoldDB" id="A8EZM2"/>
<accession>A8EZM2</accession>
<dbReference type="Proteomes" id="UP000007056">
    <property type="component" value="Chromosome"/>
</dbReference>
<organism evidence="1 2">
    <name type="scientific">Rickettsia canadensis (strain McKiel)</name>
    <dbReference type="NCBI Taxonomy" id="293613"/>
    <lineage>
        <taxon>Bacteria</taxon>
        <taxon>Pseudomonadati</taxon>
        <taxon>Pseudomonadota</taxon>
        <taxon>Alphaproteobacteria</taxon>
        <taxon>Rickettsiales</taxon>
        <taxon>Rickettsiaceae</taxon>
        <taxon>Rickettsieae</taxon>
        <taxon>Rickettsia</taxon>
        <taxon>belli group</taxon>
    </lineage>
</organism>
<reference evidence="2" key="1">
    <citation type="submission" date="2007-09" db="EMBL/GenBank/DDBJ databases">
        <title>Complete genome sequence of Rickettsia canadensis.</title>
        <authorList>
            <person name="Madan A."/>
            <person name="Fahey J."/>
            <person name="Helton E."/>
            <person name="Ketteman M."/>
            <person name="Madan A."/>
            <person name="Rodrigues S."/>
            <person name="Sanchez A."/>
            <person name="Whiting M."/>
            <person name="Dasch G."/>
            <person name="Eremeeva M."/>
        </authorList>
    </citation>
    <scope>NUCLEOTIDE SEQUENCE [LARGE SCALE GENOMIC DNA]</scope>
    <source>
        <strain evidence="2">McKiel</strain>
    </source>
</reference>
<evidence type="ECO:0000313" key="1">
    <source>
        <dbReference type="EMBL" id="ABV73805.1"/>
    </source>
</evidence>
<name>A8EZM2_RICCK</name>